<feature type="domain" description="LOB" evidence="3">
    <location>
        <begin position="22"/>
        <end position="124"/>
    </location>
</feature>
<dbReference type="AlphaFoldDB" id="A0A8I6YLI1"/>
<evidence type="ECO:0000259" key="3">
    <source>
        <dbReference type="PROSITE" id="PS50891"/>
    </source>
</evidence>
<dbReference type="Proteomes" id="UP000011116">
    <property type="component" value="Chromosome 7H"/>
</dbReference>
<dbReference type="GO" id="GO:0045893">
    <property type="term" value="P:positive regulation of DNA-templated transcription"/>
    <property type="evidence" value="ECO:0000318"/>
    <property type="project" value="GO_Central"/>
</dbReference>
<accession>A0A8I6YLI1</accession>
<reference evidence="4" key="3">
    <citation type="submission" date="2022-01" db="UniProtKB">
        <authorList>
            <consortium name="EnsemblPlants"/>
        </authorList>
    </citation>
    <scope>IDENTIFICATION</scope>
    <source>
        <strain evidence="4">subsp. vulgare</strain>
    </source>
</reference>
<dbReference type="InterPro" id="IPR004883">
    <property type="entry name" value="LOB"/>
</dbReference>
<gene>
    <name evidence="4" type="primary">LOC123411599</name>
</gene>
<dbReference type="RefSeq" id="XP_044960500.1">
    <property type="nucleotide sequence ID" value="XM_045104565.1"/>
</dbReference>
<protein>
    <recommendedName>
        <fullName evidence="3">LOB domain-containing protein</fullName>
    </recommendedName>
</protein>
<reference evidence="5" key="1">
    <citation type="journal article" date="2012" name="Nature">
        <title>A physical, genetic and functional sequence assembly of the barley genome.</title>
        <authorList>
            <consortium name="The International Barley Genome Sequencing Consortium"/>
            <person name="Mayer K.F."/>
            <person name="Waugh R."/>
            <person name="Brown J.W."/>
            <person name="Schulman A."/>
            <person name="Langridge P."/>
            <person name="Platzer M."/>
            <person name="Fincher G.B."/>
            <person name="Muehlbauer G.J."/>
            <person name="Sato K."/>
            <person name="Close T.J."/>
            <person name="Wise R.P."/>
            <person name="Stein N."/>
        </authorList>
    </citation>
    <scope>NUCLEOTIDE SEQUENCE [LARGE SCALE GENOMIC DNA]</scope>
    <source>
        <strain evidence="5">cv. Morex</strain>
    </source>
</reference>
<proteinExistence type="inferred from homology"/>
<dbReference type="GeneID" id="123411599"/>
<reference evidence="4" key="2">
    <citation type="submission" date="2020-10" db="EMBL/GenBank/DDBJ databases">
        <authorList>
            <person name="Scholz U."/>
            <person name="Mascher M."/>
            <person name="Fiebig A."/>
        </authorList>
    </citation>
    <scope>NUCLEOTIDE SEQUENCE [LARGE SCALE GENOMIC DNA]</scope>
    <source>
        <strain evidence="4">cv. Morex</strain>
    </source>
</reference>
<sequence>MSGSSTSVGVGVGAMLSGSSGGPCGACKFLRRKCTDDCIFAPYFDSDQGVEHFTAVHKVFGASNVSKLLNQTPPQKRLDAAITICYEAKARLRDPAYGCVADIFALQQQVENLQAEVGFLHARLRTLQQTSPPPFPSPPYMPMTTEFSISEMASLSNVPNTIDISSLFDPSMQWAFQQQQEHHQQRHQQPCGQTEEGSGGIGNTNSNSGDLQALARELLDRRSTRSTP</sequence>
<keyword evidence="5" id="KW-1185">Reference proteome</keyword>
<name>A0A8I6YLI1_HORVV</name>
<dbReference type="GO" id="GO:0005634">
    <property type="term" value="C:nucleus"/>
    <property type="evidence" value="ECO:0000318"/>
    <property type="project" value="GO_Central"/>
</dbReference>
<organism evidence="4 5">
    <name type="scientific">Hordeum vulgare subsp. vulgare</name>
    <name type="common">Domesticated barley</name>
    <dbReference type="NCBI Taxonomy" id="112509"/>
    <lineage>
        <taxon>Eukaryota</taxon>
        <taxon>Viridiplantae</taxon>
        <taxon>Streptophyta</taxon>
        <taxon>Embryophyta</taxon>
        <taxon>Tracheophyta</taxon>
        <taxon>Spermatophyta</taxon>
        <taxon>Magnoliopsida</taxon>
        <taxon>Liliopsida</taxon>
        <taxon>Poales</taxon>
        <taxon>Poaceae</taxon>
        <taxon>BOP clade</taxon>
        <taxon>Pooideae</taxon>
        <taxon>Triticodae</taxon>
        <taxon>Triticeae</taxon>
        <taxon>Hordeinae</taxon>
        <taxon>Hordeum</taxon>
    </lineage>
</organism>
<dbReference type="Gramene" id="HORVU.MOREX.r3.7HG0675910.1">
    <property type="protein sequence ID" value="HORVU.MOREX.r3.7HG0675910.1"/>
    <property type="gene ID" value="HORVU.MOREX.r3.7HG0675910"/>
</dbReference>
<feature type="compositionally biased region" description="Basic and acidic residues" evidence="2">
    <location>
        <begin position="217"/>
        <end position="228"/>
    </location>
</feature>
<dbReference type="OMA" id="YMPMTTE"/>
<dbReference type="GO" id="GO:0009755">
    <property type="term" value="P:hormone-mediated signaling pathway"/>
    <property type="evidence" value="ECO:0000318"/>
    <property type="project" value="GO_Central"/>
</dbReference>
<evidence type="ECO:0000313" key="4">
    <source>
        <dbReference type="EnsemblPlants" id="HORVU.MOREX.r3.7HG0675910.1"/>
    </source>
</evidence>
<dbReference type="PANTHER" id="PTHR31529:SF37">
    <property type="entry name" value="LOB DOMAIN-CONTAINING PROTEIN"/>
    <property type="match status" value="1"/>
</dbReference>
<dbReference type="PANTHER" id="PTHR31529">
    <property type="entry name" value="LOB DOMAIN CONTAINING PROTEIN"/>
    <property type="match status" value="1"/>
</dbReference>
<evidence type="ECO:0000256" key="2">
    <source>
        <dbReference type="SAM" id="MobiDB-lite"/>
    </source>
</evidence>
<feature type="region of interest" description="Disordered" evidence="2">
    <location>
        <begin position="175"/>
        <end position="228"/>
    </location>
</feature>
<dbReference type="PROSITE" id="PS50891">
    <property type="entry name" value="LOB"/>
    <property type="match status" value="1"/>
</dbReference>
<dbReference type="EnsemblPlants" id="HORVU.MOREX.r3.7HG0675910.1">
    <property type="protein sequence ID" value="HORVU.MOREX.r3.7HG0675910.1"/>
    <property type="gene ID" value="HORVU.MOREX.r3.7HG0675910"/>
</dbReference>
<dbReference type="Gramene" id="HORVU.MOREX.r2.7HG0560870.1">
    <property type="protein sequence ID" value="HORVU.MOREX.r2.7HG0560870.1"/>
    <property type="gene ID" value="HORVU.MOREX.r2.7HG0560870"/>
</dbReference>
<comment type="similarity">
    <text evidence="1">Belongs to the LOB domain-containing protein family.</text>
</comment>
<dbReference type="OrthoDB" id="776611at2759"/>
<evidence type="ECO:0000256" key="1">
    <source>
        <dbReference type="ARBA" id="ARBA00005474"/>
    </source>
</evidence>
<dbReference type="Pfam" id="PF03195">
    <property type="entry name" value="LOB"/>
    <property type="match status" value="1"/>
</dbReference>
<dbReference type="KEGG" id="hvg:123411599"/>
<dbReference type="SMR" id="A0A8I6YLI1"/>
<evidence type="ECO:0000313" key="5">
    <source>
        <dbReference type="Proteomes" id="UP000011116"/>
    </source>
</evidence>